<evidence type="ECO:0000256" key="1">
    <source>
        <dbReference type="SAM" id="Phobius"/>
    </source>
</evidence>
<keyword evidence="1" id="KW-0472">Membrane</keyword>
<organism evidence="3 4">
    <name type="scientific">Plasmodium gonderi</name>
    <dbReference type="NCBI Taxonomy" id="77519"/>
    <lineage>
        <taxon>Eukaryota</taxon>
        <taxon>Sar</taxon>
        <taxon>Alveolata</taxon>
        <taxon>Apicomplexa</taxon>
        <taxon>Aconoidasida</taxon>
        <taxon>Haemosporida</taxon>
        <taxon>Plasmodiidae</taxon>
        <taxon>Plasmodium</taxon>
        <taxon>Plasmodium (Plasmodium)</taxon>
    </lineage>
</organism>
<protein>
    <submittedName>
        <fullName evidence="3">Pv-fam-d protein</fullName>
    </submittedName>
</protein>
<reference evidence="4" key="1">
    <citation type="submission" date="2017-04" db="EMBL/GenBank/DDBJ databases">
        <title>Plasmodium gonderi genome.</title>
        <authorList>
            <person name="Arisue N."/>
            <person name="Honma H."/>
            <person name="Kawai S."/>
            <person name="Tougan T."/>
            <person name="Tanabe K."/>
            <person name="Horii T."/>
        </authorList>
    </citation>
    <scope>NUCLEOTIDE SEQUENCE [LARGE SCALE GENOMIC DNA]</scope>
    <source>
        <strain evidence="4">ATCC 30045</strain>
    </source>
</reference>
<dbReference type="RefSeq" id="XP_028547272.1">
    <property type="nucleotide sequence ID" value="XM_028691471.1"/>
</dbReference>
<dbReference type="EMBL" id="BDQF01000622">
    <property type="protein sequence ID" value="GAW84683.1"/>
    <property type="molecule type" value="Genomic_DNA"/>
</dbReference>
<feature type="chain" id="PRO_5012733908" evidence="2">
    <location>
        <begin position="22"/>
        <end position="310"/>
    </location>
</feature>
<dbReference type="GeneID" id="39745491"/>
<name>A0A1Y1JWG1_PLAGO</name>
<accession>A0A1Y1JWG1</accession>
<dbReference type="OrthoDB" id="384398at2759"/>
<dbReference type="AlphaFoldDB" id="A0A1Y1JWG1"/>
<evidence type="ECO:0000313" key="3">
    <source>
        <dbReference type="EMBL" id="GAW84683.1"/>
    </source>
</evidence>
<feature type="signal peptide" evidence="2">
    <location>
        <begin position="1"/>
        <end position="21"/>
    </location>
</feature>
<keyword evidence="2" id="KW-0732">Signal</keyword>
<feature type="transmembrane region" description="Helical" evidence="1">
    <location>
        <begin position="257"/>
        <end position="283"/>
    </location>
</feature>
<gene>
    <name evidence="3" type="ORF">PGO_004385</name>
</gene>
<keyword evidence="1" id="KW-1133">Transmembrane helix</keyword>
<keyword evidence="1" id="KW-0812">Transmembrane</keyword>
<proteinExistence type="predicted"/>
<evidence type="ECO:0000256" key="2">
    <source>
        <dbReference type="SAM" id="SignalP"/>
    </source>
</evidence>
<sequence>MFSYFTKIFTFSLLLWRIQYSDELSAIHKSLIKKTNHNGKANVRDSRMLMGGKSLYSEQSYSDLSVDLEDSSDEKDMSTNEHFKKTLQDKNIQKRLNTLNCCDSSDATQISTLNDENISEITSNSFQSSDMLEKFLETYKVYDSNKKHTNKASYNDSVFSFISDMHSEYMKTGSYPQNEAFHEVVKYNGKNGRNHRSKLRRLISDLDLKFEVEMLRAKRLDSSQHSLSKSKSISSFISFYASKYRVATPFAVTMASIFTFLSFGMVVPATISTAIAIAMFSGYEMKINKLRRMSTVYKLFIANNKHMKYL</sequence>
<dbReference type="Proteomes" id="UP000195521">
    <property type="component" value="Unassembled WGS sequence"/>
</dbReference>
<evidence type="ECO:0000313" key="4">
    <source>
        <dbReference type="Proteomes" id="UP000195521"/>
    </source>
</evidence>
<keyword evidence="4" id="KW-1185">Reference proteome</keyword>
<comment type="caution">
    <text evidence="3">The sequence shown here is derived from an EMBL/GenBank/DDBJ whole genome shotgun (WGS) entry which is preliminary data.</text>
</comment>